<keyword evidence="1" id="KW-1133">Transmembrane helix</keyword>
<feature type="transmembrane region" description="Helical" evidence="1">
    <location>
        <begin position="20"/>
        <end position="39"/>
    </location>
</feature>
<sequence>MYAWIWRRLPGEWPTKTATALGLIIVVAAIFWYMIFPWLEPKLQFDHGVVDRPTPTGSTIPE</sequence>
<keyword evidence="3" id="KW-1185">Reference proteome</keyword>
<proteinExistence type="predicted"/>
<dbReference type="OrthoDB" id="3267875at2"/>
<dbReference type="AlphaFoldDB" id="A0A495QZG5"/>
<name>A0A495QZG5_9ACTN</name>
<organism evidence="2 3">
    <name type="scientific">Actinomadura pelletieri DSM 43383</name>
    <dbReference type="NCBI Taxonomy" id="1120940"/>
    <lineage>
        <taxon>Bacteria</taxon>
        <taxon>Bacillati</taxon>
        <taxon>Actinomycetota</taxon>
        <taxon>Actinomycetes</taxon>
        <taxon>Streptosporangiales</taxon>
        <taxon>Thermomonosporaceae</taxon>
        <taxon>Actinomadura</taxon>
    </lineage>
</organism>
<comment type="caution">
    <text evidence="2">The sequence shown here is derived from an EMBL/GenBank/DDBJ whole genome shotgun (WGS) entry which is preliminary data.</text>
</comment>
<keyword evidence="1" id="KW-0812">Transmembrane</keyword>
<dbReference type="Proteomes" id="UP000274601">
    <property type="component" value="Unassembled WGS sequence"/>
</dbReference>
<dbReference type="RefSeq" id="WP_121432793.1">
    <property type="nucleotide sequence ID" value="NZ_RBWU01000001.1"/>
</dbReference>
<evidence type="ECO:0000313" key="3">
    <source>
        <dbReference type="Proteomes" id="UP000274601"/>
    </source>
</evidence>
<dbReference type="EMBL" id="RBWU01000001">
    <property type="protein sequence ID" value="RKS79246.1"/>
    <property type="molecule type" value="Genomic_DNA"/>
</dbReference>
<protein>
    <submittedName>
        <fullName evidence="2">Uncharacterized protein</fullName>
    </submittedName>
</protein>
<evidence type="ECO:0000256" key="1">
    <source>
        <dbReference type="SAM" id="Phobius"/>
    </source>
</evidence>
<reference evidence="2 3" key="1">
    <citation type="submission" date="2018-10" db="EMBL/GenBank/DDBJ databases">
        <title>Genomic Encyclopedia of Archaeal and Bacterial Type Strains, Phase II (KMG-II): from individual species to whole genera.</title>
        <authorList>
            <person name="Goeker M."/>
        </authorList>
    </citation>
    <scope>NUCLEOTIDE SEQUENCE [LARGE SCALE GENOMIC DNA]</scope>
    <source>
        <strain evidence="2 3">DSM 43383</strain>
    </source>
</reference>
<accession>A0A495QZG5</accession>
<keyword evidence="1" id="KW-0472">Membrane</keyword>
<evidence type="ECO:0000313" key="2">
    <source>
        <dbReference type="EMBL" id="RKS79246.1"/>
    </source>
</evidence>
<gene>
    <name evidence="2" type="ORF">BZB76_0697</name>
</gene>